<evidence type="ECO:0000256" key="1">
    <source>
        <dbReference type="SAM" id="Phobius"/>
    </source>
</evidence>
<feature type="transmembrane region" description="Helical" evidence="1">
    <location>
        <begin position="164"/>
        <end position="181"/>
    </location>
</feature>
<reference evidence="2 3" key="1">
    <citation type="journal article" date="2015" name="Nature">
        <title>rRNA introns, odd ribosomes, and small enigmatic genomes across a large radiation of phyla.</title>
        <authorList>
            <person name="Brown C.T."/>
            <person name="Hug L.A."/>
            <person name="Thomas B.C."/>
            <person name="Sharon I."/>
            <person name="Castelle C.J."/>
            <person name="Singh A."/>
            <person name="Wilkins M.J."/>
            <person name="Williams K.H."/>
            <person name="Banfield J.F."/>
        </authorList>
    </citation>
    <scope>NUCLEOTIDE SEQUENCE [LARGE SCALE GENOMIC DNA]</scope>
</reference>
<protein>
    <recommendedName>
        <fullName evidence="4">Zinc-ribbon domain-containing protein</fullName>
    </recommendedName>
</protein>
<keyword evidence="1" id="KW-0472">Membrane</keyword>
<feature type="transmembrane region" description="Helical" evidence="1">
    <location>
        <begin position="107"/>
        <end position="129"/>
    </location>
</feature>
<evidence type="ECO:0000313" key="3">
    <source>
        <dbReference type="Proteomes" id="UP000034539"/>
    </source>
</evidence>
<keyword evidence="1" id="KW-0812">Transmembrane</keyword>
<proteinExistence type="predicted"/>
<feature type="transmembrane region" description="Helical" evidence="1">
    <location>
        <begin position="202"/>
        <end position="227"/>
    </location>
</feature>
<organism evidence="2 3">
    <name type="scientific">Candidatus Gottesmanbacteria bacterium GW2011_GWC2_39_8</name>
    <dbReference type="NCBI Taxonomy" id="1618450"/>
    <lineage>
        <taxon>Bacteria</taxon>
        <taxon>Candidatus Gottesmaniibacteriota</taxon>
    </lineage>
</organism>
<gene>
    <name evidence="2" type="ORF">UT63_C0016G0002</name>
</gene>
<accession>A0A0G0PZW7</accession>
<dbReference type="EMBL" id="LBXN01000016">
    <property type="protein sequence ID" value="KKR33463.1"/>
    <property type="molecule type" value="Genomic_DNA"/>
</dbReference>
<dbReference type="Proteomes" id="UP000034539">
    <property type="component" value="Unassembled WGS sequence"/>
</dbReference>
<evidence type="ECO:0008006" key="4">
    <source>
        <dbReference type="Google" id="ProtNLM"/>
    </source>
</evidence>
<keyword evidence="1" id="KW-1133">Transmembrane helix</keyword>
<comment type="caution">
    <text evidence="2">The sequence shown here is derived from an EMBL/GenBank/DDBJ whole genome shotgun (WGS) entry which is preliminary data.</text>
</comment>
<name>A0A0G0PZW7_9BACT</name>
<sequence>MICSKCQANNIPEATLCYKCGNRLKEDVNASSPTPTVFSISSSGNSPPPAEIPETKIEIKEVEPAKSVENTKLVPVSEHEAVKKEPLPTTSLIEQVKPEGIAPYSPFFLAIISALFGAATGSVLLGKNFEFMGEKARSTKIFRLSLVFVVLLNAIILAVPSINYLISGGAIFLFFFLIYRKDYKFWQEKKTENFAKPKFKQTLVLVLKGICLSLLIFFLEGIIFTLVKR</sequence>
<evidence type="ECO:0000313" key="2">
    <source>
        <dbReference type="EMBL" id="KKR33463.1"/>
    </source>
</evidence>
<dbReference type="AlphaFoldDB" id="A0A0G0PZW7"/>